<keyword evidence="3" id="KW-1185">Reference proteome</keyword>
<dbReference type="RefSeq" id="WP_073178780.1">
    <property type="nucleotide sequence ID" value="NZ_FQYI01000003.1"/>
</dbReference>
<reference evidence="2 3" key="1">
    <citation type="submission" date="2016-11" db="EMBL/GenBank/DDBJ databases">
        <authorList>
            <person name="Jaros S."/>
            <person name="Januszkiewicz K."/>
            <person name="Wedrychowicz H."/>
        </authorList>
    </citation>
    <scope>NUCLEOTIDE SEQUENCE [LARGE SCALE GENOMIC DNA]</scope>
    <source>
        <strain evidence="2 3">DSM 25479</strain>
    </source>
</reference>
<dbReference type="OrthoDB" id="871343at2"/>
<gene>
    <name evidence="2" type="ORF">SAMN05443429_10378</name>
</gene>
<sequence length="285" mass="31876">MIAIADGGSTKCDWVILDNAGGVMLQAVTDGFNPNLIPRGEICTRLLAQPVLNSVKAEVTKVFFYGSGCGLLQNREIVREEFQSFFTRAEITVKDDLTAAAYAAYEGTPAIICILGTGSNSCFFDGKEIRRDLPSLGYLLGDEGSGSAIGKQLLKKYFMKKLPPDLHEEFTKEYGLTIEEAIAKIYHNPRANAWLGGFNKFAAERRQHPFIQEMIFAEFRNFLHYQVLPYPEAHSAEINFIGYIAFIYEEILRAAAAEFNLNVGNILQKPISKLVDYHKKHMESS</sequence>
<dbReference type="InterPro" id="IPR052519">
    <property type="entry name" value="Euk-type_GlcNAc_Kinase"/>
</dbReference>
<proteinExistence type="predicted"/>
<dbReference type="PANTHER" id="PTHR43190:SF3">
    <property type="entry name" value="N-ACETYL-D-GLUCOSAMINE KINASE"/>
    <property type="match status" value="1"/>
</dbReference>
<feature type="domain" description="ATPase BadF/BadG/BcrA/BcrD type" evidence="1">
    <location>
        <begin position="6"/>
        <end position="155"/>
    </location>
</feature>
<dbReference type="SUPFAM" id="SSF53067">
    <property type="entry name" value="Actin-like ATPase domain"/>
    <property type="match status" value="2"/>
</dbReference>
<dbReference type="STRING" id="1118202.SAMN05443429_10378"/>
<dbReference type="PANTHER" id="PTHR43190">
    <property type="entry name" value="N-ACETYL-D-GLUCOSAMINE KINASE"/>
    <property type="match status" value="1"/>
</dbReference>
<protein>
    <submittedName>
        <fullName evidence="2">BadF/BadG/BcrA/BcrD ATPase family protein</fullName>
    </submittedName>
</protein>
<dbReference type="Proteomes" id="UP000184335">
    <property type="component" value="Unassembled WGS sequence"/>
</dbReference>
<dbReference type="CDD" id="cd24079">
    <property type="entry name" value="ASKHA_NBD_PG1100-like"/>
    <property type="match status" value="1"/>
</dbReference>
<dbReference type="InterPro" id="IPR043129">
    <property type="entry name" value="ATPase_NBD"/>
</dbReference>
<dbReference type="EMBL" id="FQYI01000003">
    <property type="protein sequence ID" value="SHI66955.1"/>
    <property type="molecule type" value="Genomic_DNA"/>
</dbReference>
<accession>A0A1M6D0W8</accession>
<dbReference type="Pfam" id="PF01869">
    <property type="entry name" value="BcrAD_BadFG"/>
    <property type="match status" value="1"/>
</dbReference>
<evidence type="ECO:0000259" key="1">
    <source>
        <dbReference type="Pfam" id="PF01869"/>
    </source>
</evidence>
<dbReference type="InterPro" id="IPR002731">
    <property type="entry name" value="ATPase_BadF"/>
</dbReference>
<evidence type="ECO:0000313" key="2">
    <source>
        <dbReference type="EMBL" id="SHI66955.1"/>
    </source>
</evidence>
<name>A0A1M6D0W8_9FLAO</name>
<evidence type="ECO:0000313" key="3">
    <source>
        <dbReference type="Proteomes" id="UP000184335"/>
    </source>
</evidence>
<dbReference type="Gene3D" id="1.10.720.160">
    <property type="match status" value="1"/>
</dbReference>
<organism evidence="2 3">
    <name type="scientific">Cruoricaptor ignavus</name>
    <dbReference type="NCBI Taxonomy" id="1118202"/>
    <lineage>
        <taxon>Bacteria</taxon>
        <taxon>Pseudomonadati</taxon>
        <taxon>Bacteroidota</taxon>
        <taxon>Flavobacteriia</taxon>
        <taxon>Flavobacteriales</taxon>
        <taxon>Weeksellaceae</taxon>
        <taxon>Cruoricaptor</taxon>
    </lineage>
</organism>
<dbReference type="AlphaFoldDB" id="A0A1M6D0W8"/>
<dbReference type="Gene3D" id="3.30.420.40">
    <property type="match status" value="2"/>
</dbReference>